<name>A0ABP7SZW1_9PSEU</name>
<dbReference type="EMBL" id="BAABAL010000017">
    <property type="protein sequence ID" value="GAA4018709.1"/>
    <property type="molecule type" value="Genomic_DNA"/>
</dbReference>
<protein>
    <submittedName>
        <fullName evidence="1">Uncharacterized protein</fullName>
    </submittedName>
</protein>
<evidence type="ECO:0000313" key="1">
    <source>
        <dbReference type="EMBL" id="GAA4018709.1"/>
    </source>
</evidence>
<comment type="caution">
    <text evidence="1">The sequence shown here is derived from an EMBL/GenBank/DDBJ whole genome shotgun (WGS) entry which is preliminary data.</text>
</comment>
<accession>A0ABP7SZW1</accession>
<sequence length="143" mass="16709">MSTRSSFAYNGGGTWRFYEREGVNIPMAEIREHASAIAAVEGIAARNDFIATIRLKIKRAALGQLVPPADAKTRMARRPDSNELRWLFESTHWRLYYSEPLRLYTERVMLGLRFNIKRSMEQQNRDIDEASLRNVWWHAYSSE</sequence>
<dbReference type="RefSeq" id="WP_344878573.1">
    <property type="nucleotide sequence ID" value="NZ_BAABAL010000017.1"/>
</dbReference>
<dbReference type="Proteomes" id="UP001501747">
    <property type="component" value="Unassembled WGS sequence"/>
</dbReference>
<gene>
    <name evidence="1" type="ORF">GCM10022247_47920</name>
</gene>
<keyword evidence="2" id="KW-1185">Reference proteome</keyword>
<evidence type="ECO:0000313" key="2">
    <source>
        <dbReference type="Proteomes" id="UP001501747"/>
    </source>
</evidence>
<proteinExistence type="predicted"/>
<organism evidence="1 2">
    <name type="scientific">Allokutzneria multivorans</name>
    <dbReference type="NCBI Taxonomy" id="1142134"/>
    <lineage>
        <taxon>Bacteria</taxon>
        <taxon>Bacillati</taxon>
        <taxon>Actinomycetota</taxon>
        <taxon>Actinomycetes</taxon>
        <taxon>Pseudonocardiales</taxon>
        <taxon>Pseudonocardiaceae</taxon>
        <taxon>Allokutzneria</taxon>
    </lineage>
</organism>
<reference evidence="2" key="1">
    <citation type="journal article" date="2019" name="Int. J. Syst. Evol. Microbiol.">
        <title>The Global Catalogue of Microorganisms (GCM) 10K type strain sequencing project: providing services to taxonomists for standard genome sequencing and annotation.</title>
        <authorList>
            <consortium name="The Broad Institute Genomics Platform"/>
            <consortium name="The Broad Institute Genome Sequencing Center for Infectious Disease"/>
            <person name="Wu L."/>
            <person name="Ma J."/>
        </authorList>
    </citation>
    <scope>NUCLEOTIDE SEQUENCE [LARGE SCALE GENOMIC DNA]</scope>
    <source>
        <strain evidence="2">JCM 17342</strain>
    </source>
</reference>